<accession>A0A4Q0SWM0</accession>
<name>A0A4Q0SWM0_9BACT</name>
<dbReference type="Proteomes" id="UP000289437">
    <property type="component" value="Unassembled WGS sequence"/>
</dbReference>
<reference evidence="1 2" key="1">
    <citation type="submission" date="2018-11" db="EMBL/GenBank/DDBJ databases">
        <authorList>
            <person name="Mardanov A.V."/>
            <person name="Ravin N.V."/>
            <person name="Dedysh S.N."/>
        </authorList>
    </citation>
    <scope>NUCLEOTIDE SEQUENCE [LARGE SCALE GENOMIC DNA]</scope>
    <source>
        <strain evidence="1 2">AF10</strain>
    </source>
</reference>
<keyword evidence="2" id="KW-1185">Reference proteome</keyword>
<comment type="caution">
    <text evidence="1">The sequence shown here is derived from an EMBL/GenBank/DDBJ whole genome shotgun (WGS) entry which is preliminary data.</text>
</comment>
<protein>
    <submittedName>
        <fullName evidence="1">Uncharacterized protein</fullName>
    </submittedName>
</protein>
<dbReference type="AlphaFoldDB" id="A0A4Q0SWM0"/>
<reference evidence="2" key="2">
    <citation type="submission" date="2019-02" db="EMBL/GenBank/DDBJ databases">
        <title>Granulicella sibirica sp. nov., a psychrotolerant acidobacterium isolated from an organic soil layer in forested tundra, West Siberia.</title>
        <authorList>
            <person name="Oshkin I.Y."/>
            <person name="Kulichevskaya I.S."/>
            <person name="Rijpstra W.I.C."/>
            <person name="Sinninghe Damste J.S."/>
            <person name="Rakitin A.L."/>
            <person name="Ravin N.V."/>
            <person name="Dedysh S.N."/>
        </authorList>
    </citation>
    <scope>NUCLEOTIDE SEQUENCE [LARGE SCALE GENOMIC DNA]</scope>
    <source>
        <strain evidence="2">AF10</strain>
    </source>
</reference>
<organism evidence="1 2">
    <name type="scientific">Granulicella sibirica</name>
    <dbReference type="NCBI Taxonomy" id="2479048"/>
    <lineage>
        <taxon>Bacteria</taxon>
        <taxon>Pseudomonadati</taxon>
        <taxon>Acidobacteriota</taxon>
        <taxon>Terriglobia</taxon>
        <taxon>Terriglobales</taxon>
        <taxon>Acidobacteriaceae</taxon>
        <taxon>Granulicella</taxon>
    </lineage>
</organism>
<dbReference type="EMBL" id="RDSM01000002">
    <property type="protein sequence ID" value="RXH55483.1"/>
    <property type="molecule type" value="Genomic_DNA"/>
</dbReference>
<sequence length="38" mass="4961">MRVSRRRWYEYVFSTFNYLPFRCMACHSRFFQRMDESR</sequence>
<proteinExistence type="predicted"/>
<gene>
    <name evidence="1" type="ORF">GRAN_2340</name>
</gene>
<evidence type="ECO:0000313" key="2">
    <source>
        <dbReference type="Proteomes" id="UP000289437"/>
    </source>
</evidence>
<evidence type="ECO:0000313" key="1">
    <source>
        <dbReference type="EMBL" id="RXH55483.1"/>
    </source>
</evidence>